<dbReference type="EMBL" id="GGEC01077930">
    <property type="protein sequence ID" value="MBX58414.1"/>
    <property type="molecule type" value="Transcribed_RNA"/>
</dbReference>
<name>A0A2P2PUJ7_RHIMU</name>
<protein>
    <submittedName>
        <fullName evidence="1">Uncharacterized protein</fullName>
    </submittedName>
</protein>
<reference evidence="1" key="1">
    <citation type="submission" date="2018-02" db="EMBL/GenBank/DDBJ databases">
        <title>Rhizophora mucronata_Transcriptome.</title>
        <authorList>
            <person name="Meera S.P."/>
            <person name="Sreeshan A."/>
            <person name="Augustine A."/>
        </authorList>
    </citation>
    <scope>NUCLEOTIDE SEQUENCE</scope>
    <source>
        <tissue evidence="1">Leaf</tissue>
    </source>
</reference>
<proteinExistence type="predicted"/>
<evidence type="ECO:0000313" key="1">
    <source>
        <dbReference type="EMBL" id="MBX58414.1"/>
    </source>
</evidence>
<sequence>MQLSLDHKFNCVQLYESFPAILIHCEPSWLPCVIV</sequence>
<dbReference type="AlphaFoldDB" id="A0A2P2PUJ7"/>
<organism evidence="1">
    <name type="scientific">Rhizophora mucronata</name>
    <name type="common">Asiatic mangrove</name>
    <dbReference type="NCBI Taxonomy" id="61149"/>
    <lineage>
        <taxon>Eukaryota</taxon>
        <taxon>Viridiplantae</taxon>
        <taxon>Streptophyta</taxon>
        <taxon>Embryophyta</taxon>
        <taxon>Tracheophyta</taxon>
        <taxon>Spermatophyta</taxon>
        <taxon>Magnoliopsida</taxon>
        <taxon>eudicotyledons</taxon>
        <taxon>Gunneridae</taxon>
        <taxon>Pentapetalae</taxon>
        <taxon>rosids</taxon>
        <taxon>fabids</taxon>
        <taxon>Malpighiales</taxon>
        <taxon>Rhizophoraceae</taxon>
        <taxon>Rhizophora</taxon>
    </lineage>
</organism>
<accession>A0A2P2PUJ7</accession>